<organism evidence="1 2">
    <name type="scientific">Pseudoalteromonas nigrifaciens</name>
    <dbReference type="NCBI Taxonomy" id="28109"/>
    <lineage>
        <taxon>Bacteria</taxon>
        <taxon>Pseudomonadati</taxon>
        <taxon>Pseudomonadota</taxon>
        <taxon>Gammaproteobacteria</taxon>
        <taxon>Alteromonadales</taxon>
        <taxon>Pseudoalteromonadaceae</taxon>
        <taxon>Pseudoalteromonas</taxon>
    </lineage>
</organism>
<protein>
    <submittedName>
        <fullName evidence="1">Uncharacterized protein</fullName>
    </submittedName>
</protein>
<gene>
    <name evidence="1" type="ORF">PNIG_a0012</name>
</gene>
<dbReference type="KEGG" id="png:PNIG_a0012"/>
<sequence length="37" mass="4526">MQFAFFIGLFLVILYGYIEKLEYCDRVYYLLLPRSID</sequence>
<evidence type="ECO:0000313" key="2">
    <source>
        <dbReference type="Proteomes" id="UP000198329"/>
    </source>
</evidence>
<evidence type="ECO:0000313" key="1">
    <source>
        <dbReference type="EMBL" id="ASM52375.1"/>
    </source>
</evidence>
<keyword evidence="2" id="KW-1185">Reference proteome</keyword>
<accession>A0AAC9UB12</accession>
<proteinExistence type="predicted"/>
<reference evidence="1 2" key="1">
    <citation type="submission" date="2015-03" db="EMBL/GenBank/DDBJ databases">
        <authorList>
            <person name="Xie B.-B."/>
            <person name="Rong J.-C."/>
            <person name="Qin Q.-L."/>
            <person name="Zhang Y.-Z."/>
        </authorList>
    </citation>
    <scope>NUCLEOTIDE SEQUENCE [LARGE SCALE GENOMIC DNA]</scope>
    <source>
        <strain evidence="1 2">KMM 661</strain>
    </source>
</reference>
<dbReference type="Proteomes" id="UP000198329">
    <property type="component" value="Chromosome I"/>
</dbReference>
<dbReference type="EMBL" id="CP011036">
    <property type="protein sequence ID" value="ASM52375.1"/>
    <property type="molecule type" value="Genomic_DNA"/>
</dbReference>
<dbReference type="AlphaFoldDB" id="A0AAC9UB12"/>
<name>A0AAC9UB12_9GAMM</name>